<gene>
    <name evidence="2" type="ORF">O166_23065</name>
</gene>
<keyword evidence="3" id="KW-1185">Reference proteome</keyword>
<evidence type="ECO:0000313" key="3">
    <source>
        <dbReference type="Proteomes" id="UP000016426"/>
    </source>
</evidence>
<dbReference type="Proteomes" id="UP000016426">
    <property type="component" value="Unassembled WGS sequence"/>
</dbReference>
<evidence type="ECO:0000313" key="2">
    <source>
        <dbReference type="EMBL" id="ERE16395.1"/>
    </source>
</evidence>
<reference evidence="2 3" key="1">
    <citation type="journal article" date="2013" name="Genome Announc.">
        <title>Genome Sequence of the Pigment-Producing Bacterium Pseudogulbenkiania ferrooxidans, Isolated from Loktak Lake.</title>
        <authorList>
            <person name="Puranik S."/>
            <person name="Talkal R."/>
            <person name="Qureshi A."/>
            <person name="Khardenavis A."/>
            <person name="Kapley A."/>
            <person name="Purohit H.J."/>
        </authorList>
    </citation>
    <scope>NUCLEOTIDE SEQUENCE [LARGE SCALE GENOMIC DNA]</scope>
    <source>
        <strain evidence="2 3">EGD-HP2</strain>
    </source>
</reference>
<sequence>MFTRRLSCDLHFLGILPQQMMDLESFLMNVYLLLMQMYFLIFIVIRQIRGLLLRVL</sequence>
<accession>A0ABN0N9R4</accession>
<dbReference type="EMBL" id="AVPH01000089">
    <property type="protein sequence ID" value="ERE16395.1"/>
    <property type="molecule type" value="Genomic_DNA"/>
</dbReference>
<protein>
    <submittedName>
        <fullName evidence="2">Uncharacterized protein</fullName>
    </submittedName>
</protein>
<proteinExistence type="predicted"/>
<keyword evidence="1" id="KW-0812">Transmembrane</keyword>
<name>A0ABN0N9R4_9NEIS</name>
<evidence type="ECO:0000256" key="1">
    <source>
        <dbReference type="SAM" id="Phobius"/>
    </source>
</evidence>
<keyword evidence="1" id="KW-0472">Membrane</keyword>
<comment type="caution">
    <text evidence="2">The sequence shown here is derived from an EMBL/GenBank/DDBJ whole genome shotgun (WGS) entry which is preliminary data.</text>
</comment>
<organism evidence="2 3">
    <name type="scientific">Pseudogulbenkiania ferrooxidans EGD-HP2</name>
    <dbReference type="NCBI Taxonomy" id="1388764"/>
    <lineage>
        <taxon>Bacteria</taxon>
        <taxon>Pseudomonadati</taxon>
        <taxon>Pseudomonadota</taxon>
        <taxon>Betaproteobacteria</taxon>
        <taxon>Neisseriales</taxon>
        <taxon>Chromobacteriaceae</taxon>
        <taxon>Pseudogulbenkiania</taxon>
    </lineage>
</organism>
<feature type="transmembrane region" description="Helical" evidence="1">
    <location>
        <begin position="26"/>
        <end position="45"/>
    </location>
</feature>
<keyword evidence="1" id="KW-1133">Transmembrane helix</keyword>